<sequence length="409" mass="45194">MKNRNILVSGAGIAGPTLAYWLHRYGFRPTIVERAPGPRTGGHAVDIRGTAREVAERTGIIPEVEAAHTGARGMAFVDRDNRRVATLSTEVFGDSGGPIAEYAIRRTDLAGILHDATRDDVEYRFGDSISAIAQDDDSVRVRFDNGEDRQFDLLVGADGIHSNVRRLTFGPEKRYLRDLGSYLALYSATTSIAHDGWQLMYTIPGRDGRPGKTAGLYPQPEPGTALAAFFLRSAPVHYDRDDVDAQKRIVVEAFAGEGWEIPRLLSSIWDTPDFYFDRVLQVEVNSWAQHRTVLLGDSAYCASPMSGIGTSLALVGAYVLAGELAAADGDHRIAYLAYERKMRRFVDQAHEFARTEGDGGLMPDSKAQLWLRNQAVRVLPYLPRRLVGRGMEKVANTVELDDYPILARN</sequence>
<keyword evidence="2" id="KW-0560">Oxidoreductase</keyword>
<name>W5TLC8_9NOCA</name>
<dbReference type="InterPro" id="IPR002938">
    <property type="entry name" value="FAD-bd"/>
</dbReference>
<dbReference type="EMBL" id="CP006850">
    <property type="protein sequence ID" value="AHH19934.1"/>
    <property type="molecule type" value="Genomic_DNA"/>
</dbReference>
<dbReference type="Gene3D" id="3.30.9.10">
    <property type="entry name" value="D-Amino Acid Oxidase, subunit A, domain 2"/>
    <property type="match status" value="1"/>
</dbReference>
<feature type="domain" description="FAD-binding" evidence="1">
    <location>
        <begin position="6"/>
        <end position="352"/>
    </location>
</feature>
<dbReference type="GO" id="GO:0004497">
    <property type="term" value="F:monooxygenase activity"/>
    <property type="evidence" value="ECO:0007669"/>
    <property type="project" value="UniProtKB-KW"/>
</dbReference>
<dbReference type="RefSeq" id="WP_025351320.1">
    <property type="nucleotide sequence ID" value="NZ_CP006850.1"/>
</dbReference>
<dbReference type="Proteomes" id="UP000019150">
    <property type="component" value="Chromosome"/>
</dbReference>
<dbReference type="PANTHER" id="PTHR46865">
    <property type="entry name" value="OXIDOREDUCTASE-RELATED"/>
    <property type="match status" value="1"/>
</dbReference>
<protein>
    <submittedName>
        <fullName evidence="2">Putative monooxygenase, FAD-binding protein</fullName>
    </submittedName>
</protein>
<reference evidence="2 3" key="1">
    <citation type="journal article" date="2014" name="Appl. Environ. Microbiol.">
        <title>Insights into the Microbial Degradation of Rubber and Gutta-Percha by Analysis of the Complete Genome of Nocardia nova SH22a.</title>
        <authorList>
            <person name="Luo Q."/>
            <person name="Hiessl S."/>
            <person name="Poehlein A."/>
            <person name="Daniel R."/>
            <person name="Steinbuchel A."/>
        </authorList>
    </citation>
    <scope>NUCLEOTIDE SEQUENCE [LARGE SCALE GENOMIC DNA]</scope>
    <source>
        <strain evidence="2">SH22a</strain>
    </source>
</reference>
<gene>
    <name evidence="2" type="ORF">NONO_c51500</name>
</gene>
<dbReference type="Pfam" id="PF01494">
    <property type="entry name" value="FAD_binding_3"/>
    <property type="match status" value="1"/>
</dbReference>
<dbReference type="AlphaFoldDB" id="W5TLC8"/>
<dbReference type="HOGENOM" id="CLU_009665_1_0_11"/>
<dbReference type="PATRIC" id="fig|1415166.3.peg.5312"/>
<dbReference type="OrthoDB" id="3356051at2"/>
<keyword evidence="2" id="KW-0503">Monooxygenase</keyword>
<dbReference type="GO" id="GO:0071949">
    <property type="term" value="F:FAD binding"/>
    <property type="evidence" value="ECO:0007669"/>
    <property type="project" value="InterPro"/>
</dbReference>
<dbReference type="InterPro" id="IPR051704">
    <property type="entry name" value="FAD_aromatic-hydroxylase"/>
</dbReference>
<dbReference type="PRINTS" id="PR00420">
    <property type="entry name" value="RNGMNOXGNASE"/>
</dbReference>
<proteinExistence type="predicted"/>
<dbReference type="InterPro" id="IPR036188">
    <property type="entry name" value="FAD/NAD-bd_sf"/>
</dbReference>
<dbReference type="eggNOG" id="COG0654">
    <property type="taxonomic scope" value="Bacteria"/>
</dbReference>
<keyword evidence="3" id="KW-1185">Reference proteome</keyword>
<evidence type="ECO:0000313" key="2">
    <source>
        <dbReference type="EMBL" id="AHH19934.1"/>
    </source>
</evidence>
<organism evidence="2 3">
    <name type="scientific">Nocardia nova SH22a</name>
    <dbReference type="NCBI Taxonomy" id="1415166"/>
    <lineage>
        <taxon>Bacteria</taxon>
        <taxon>Bacillati</taxon>
        <taxon>Actinomycetota</taxon>
        <taxon>Actinomycetes</taxon>
        <taxon>Mycobacteriales</taxon>
        <taxon>Nocardiaceae</taxon>
        <taxon>Nocardia</taxon>
    </lineage>
</organism>
<dbReference type="KEGG" id="nno:NONO_c51500"/>
<dbReference type="STRING" id="1415166.NONO_c51500"/>
<accession>W5TLC8</accession>
<dbReference type="PANTHER" id="PTHR46865:SF2">
    <property type="entry name" value="MONOOXYGENASE"/>
    <property type="match status" value="1"/>
</dbReference>
<evidence type="ECO:0000259" key="1">
    <source>
        <dbReference type="Pfam" id="PF01494"/>
    </source>
</evidence>
<dbReference type="Gene3D" id="3.50.50.60">
    <property type="entry name" value="FAD/NAD(P)-binding domain"/>
    <property type="match status" value="1"/>
</dbReference>
<evidence type="ECO:0000313" key="3">
    <source>
        <dbReference type="Proteomes" id="UP000019150"/>
    </source>
</evidence>
<dbReference type="SUPFAM" id="SSF51905">
    <property type="entry name" value="FAD/NAD(P)-binding domain"/>
    <property type="match status" value="1"/>
</dbReference>